<reference evidence="1 2" key="1">
    <citation type="submission" date="2017-03" db="EMBL/GenBank/DDBJ databases">
        <title>Complete genome sequence of two novel autographiviruses infecting bacterium from Pseudomonas fluorescens group.</title>
        <authorList>
            <person name="Barylski J."/>
            <person name="Nowicki G."/>
            <person name="Walkowiak-Nowicka K."/>
        </authorList>
    </citation>
    <scope>NUCLEOTIDE SEQUENCE [LARGE SCALE GENOMIC DNA]</scope>
    <source>
        <strain evidence="1 2">KNP</strain>
    </source>
</reference>
<accession>A0A1W6JRX3</accession>
<gene>
    <name evidence="1" type="ORF">KNP_018</name>
</gene>
<dbReference type="EMBL" id="KY798121">
    <property type="protein sequence ID" value="ARM69631.1"/>
    <property type="molecule type" value="Genomic_DNA"/>
</dbReference>
<protein>
    <submittedName>
        <fullName evidence="1">Uncharacterized protein</fullName>
    </submittedName>
</protein>
<dbReference type="Proteomes" id="UP000223642">
    <property type="component" value="Segment"/>
</dbReference>
<evidence type="ECO:0000313" key="1">
    <source>
        <dbReference type="EMBL" id="ARM69631.1"/>
    </source>
</evidence>
<sequence>MTVYAQGVPRRKPDGRLHIQNFTVTKESGIAGFLYAKVMTPSQQEIVELLLIRQYSDNGYFNSREGVWDEAHKCNRFPKGFLQARFKPTVYQVYKALNKCPRAEFNSRMSSEQQEALKDTRG</sequence>
<name>A0A1W6JRX3_9CAUD</name>
<organism evidence="1 2">
    <name type="scientific">Pseudomonas phage KNP</name>
    <dbReference type="NCBI Taxonomy" id="2783802"/>
    <lineage>
        <taxon>Viruses</taxon>
        <taxon>Duplodnaviria</taxon>
        <taxon>Heunggongvirae</taxon>
        <taxon>Uroviricota</taxon>
        <taxon>Caudoviricetes</taxon>
        <taxon>Autographivirales</taxon>
        <taxon>Autotranscriptaviridae</taxon>
        <taxon>Studiervirinae</taxon>
        <taxon>Ghunavirus</taxon>
        <taxon>Ghunavirus KNP</taxon>
    </lineage>
</organism>
<keyword evidence="2" id="KW-1185">Reference proteome</keyword>
<proteinExistence type="predicted"/>
<evidence type="ECO:0000313" key="2">
    <source>
        <dbReference type="Proteomes" id="UP000223642"/>
    </source>
</evidence>